<evidence type="ECO:0000313" key="7">
    <source>
        <dbReference type="Proteomes" id="UP000218288"/>
    </source>
</evidence>
<feature type="transmembrane region" description="Helical" evidence="4">
    <location>
        <begin position="28"/>
        <end position="54"/>
    </location>
</feature>
<evidence type="ECO:0000259" key="5">
    <source>
        <dbReference type="Pfam" id="PF02397"/>
    </source>
</evidence>
<sequence length="250" mass="26996">MTEVSIARSRPTLAFPRLRTDEARQRRAFDLIVAGFAALLLAPVALLVALAILLESGRPILFAQVRLGRGGLPFVMYKFRKFGPRAGSGGSPLTLEGDVRMTRVGKVLMATKLDELPQIWNVLRGDMAVVGPRPESLAFADCFHDGFEEVLDHKPGLLGPCQILFRSESTLHARSVDPQRFYREVLFPAKARADIAYFRTRTLASDFGLTLRGGLTVLVPGVVPETAPDGTALVPIPPGDAGPPVQGTAA</sequence>
<protein>
    <submittedName>
        <fullName evidence="6">Sugar transferase</fullName>
    </submittedName>
</protein>
<name>A0A169RCT2_9HYPH</name>
<dbReference type="PANTHER" id="PTHR30576">
    <property type="entry name" value="COLANIC BIOSYNTHESIS UDP-GLUCOSE LIPID CARRIER TRANSFERASE"/>
    <property type="match status" value="1"/>
</dbReference>
<accession>A0A169RCT2</accession>
<dbReference type="Pfam" id="PF02397">
    <property type="entry name" value="Bac_transf"/>
    <property type="match status" value="1"/>
</dbReference>
<dbReference type="InterPro" id="IPR003362">
    <property type="entry name" value="Bact_transf"/>
</dbReference>
<dbReference type="GO" id="GO:0016780">
    <property type="term" value="F:phosphotransferase activity, for other substituted phosphate groups"/>
    <property type="evidence" value="ECO:0007669"/>
    <property type="project" value="TreeGrafter"/>
</dbReference>
<dbReference type="OrthoDB" id="9808602at2"/>
<comment type="similarity">
    <text evidence="1">Belongs to the bacterial sugar transferase family.</text>
</comment>
<evidence type="ECO:0000256" key="3">
    <source>
        <dbReference type="SAM" id="MobiDB-lite"/>
    </source>
</evidence>
<dbReference type="RefSeq" id="WP_096486634.1">
    <property type="nucleotide sequence ID" value="NZ_AP014809.1"/>
</dbReference>
<keyword evidence="4" id="KW-0812">Transmembrane</keyword>
<feature type="region of interest" description="Disordered" evidence="3">
    <location>
        <begin position="229"/>
        <end position="250"/>
    </location>
</feature>
<keyword evidence="2" id="KW-0270">Exopolysaccharide synthesis</keyword>
<keyword evidence="4" id="KW-1133">Transmembrane helix</keyword>
<dbReference type="AlphaFoldDB" id="A0A169RCT2"/>
<dbReference type="GO" id="GO:0000271">
    <property type="term" value="P:polysaccharide biosynthetic process"/>
    <property type="evidence" value="ECO:0007669"/>
    <property type="project" value="UniProtKB-KW"/>
</dbReference>
<evidence type="ECO:0000256" key="4">
    <source>
        <dbReference type="SAM" id="Phobius"/>
    </source>
</evidence>
<evidence type="ECO:0000313" key="6">
    <source>
        <dbReference type="EMBL" id="BAU92778.1"/>
    </source>
</evidence>
<dbReference type="Proteomes" id="UP000218288">
    <property type="component" value="Chromosome"/>
</dbReference>
<gene>
    <name evidence="6" type="ORF">MPPM_4173</name>
</gene>
<dbReference type="PANTHER" id="PTHR30576:SF0">
    <property type="entry name" value="UNDECAPRENYL-PHOSPHATE N-ACETYLGALACTOSAMINYL 1-PHOSPHATE TRANSFERASE-RELATED"/>
    <property type="match status" value="1"/>
</dbReference>
<keyword evidence="4" id="KW-0472">Membrane</keyword>
<dbReference type="EMBL" id="AP014809">
    <property type="protein sequence ID" value="BAU92778.1"/>
    <property type="molecule type" value="Genomic_DNA"/>
</dbReference>
<organism evidence="6 7">
    <name type="scientific">Methylorubrum populi</name>
    <dbReference type="NCBI Taxonomy" id="223967"/>
    <lineage>
        <taxon>Bacteria</taxon>
        <taxon>Pseudomonadati</taxon>
        <taxon>Pseudomonadota</taxon>
        <taxon>Alphaproteobacteria</taxon>
        <taxon>Hyphomicrobiales</taxon>
        <taxon>Methylobacteriaceae</taxon>
        <taxon>Methylorubrum</taxon>
    </lineage>
</organism>
<feature type="domain" description="Bacterial sugar transferase" evidence="5">
    <location>
        <begin position="26"/>
        <end position="215"/>
    </location>
</feature>
<evidence type="ECO:0000256" key="1">
    <source>
        <dbReference type="ARBA" id="ARBA00006464"/>
    </source>
</evidence>
<reference evidence="6 7" key="1">
    <citation type="journal article" date="2016" name="Genome Announc.">
        <title>Complete Genome Sequence of Methylobacterium populi P-1M, Isolated from Pink-Pigmented Household Biofilm.</title>
        <authorList>
            <person name="Morohoshi T."/>
            <person name="Ikeda T."/>
        </authorList>
    </citation>
    <scope>NUCLEOTIDE SEQUENCE [LARGE SCALE GENOMIC DNA]</scope>
    <source>
        <strain evidence="6 7">P-1M</strain>
    </source>
</reference>
<keyword evidence="6" id="KW-0808">Transferase</keyword>
<evidence type="ECO:0000256" key="2">
    <source>
        <dbReference type="ARBA" id="ARBA00023169"/>
    </source>
</evidence>
<proteinExistence type="inferred from homology"/>